<dbReference type="Gene3D" id="3.10.180.10">
    <property type="entry name" value="2,3-Dihydroxybiphenyl 1,2-Dioxygenase, domain 1"/>
    <property type="match status" value="1"/>
</dbReference>
<dbReference type="SUPFAM" id="SSF54593">
    <property type="entry name" value="Glyoxalase/Bleomycin resistance protein/Dihydroxybiphenyl dioxygenase"/>
    <property type="match status" value="1"/>
</dbReference>
<evidence type="ECO:0000313" key="3">
    <source>
        <dbReference type="Proteomes" id="UP000629619"/>
    </source>
</evidence>
<organism evidence="2 3">
    <name type="scientific">Actinoplanes siamensis</name>
    <dbReference type="NCBI Taxonomy" id="1223317"/>
    <lineage>
        <taxon>Bacteria</taxon>
        <taxon>Bacillati</taxon>
        <taxon>Actinomycetota</taxon>
        <taxon>Actinomycetes</taxon>
        <taxon>Micromonosporales</taxon>
        <taxon>Micromonosporaceae</taxon>
        <taxon>Actinoplanes</taxon>
    </lineage>
</organism>
<dbReference type="InterPro" id="IPR029068">
    <property type="entry name" value="Glyas_Bleomycin-R_OHBP_Dase"/>
</dbReference>
<dbReference type="Proteomes" id="UP000629619">
    <property type="component" value="Unassembled WGS sequence"/>
</dbReference>
<proteinExistence type="predicted"/>
<comment type="caution">
    <text evidence="2">The sequence shown here is derived from an EMBL/GenBank/DDBJ whole genome shotgun (WGS) entry which is preliminary data.</text>
</comment>
<sequence>MPDVSAAARRDRLLEEPRHHAITYRVPGRRFGVATGRTRRRDSDPPARRTGTPVNIMLGMAIAHSPLVVIDCPDPGALARFYGAMLDWRVEVSTERASACAGDGRCLSFHRVDDYCPPAWPTQERPQQMHLDMLVDDLDAAEAAVLELGATRHPEQPGTSFRVFLDPAGHPFCLCLN</sequence>
<dbReference type="Pfam" id="PF18029">
    <property type="entry name" value="Glyoxalase_6"/>
    <property type="match status" value="1"/>
</dbReference>
<dbReference type="PANTHER" id="PTHR35908">
    <property type="entry name" value="HYPOTHETICAL FUSION PROTEIN"/>
    <property type="match status" value="1"/>
</dbReference>
<dbReference type="AlphaFoldDB" id="A0A919N302"/>
<gene>
    <name evidence="2" type="ORF">Asi03nite_03560</name>
</gene>
<protein>
    <recommendedName>
        <fullName evidence="1">Glyoxalase-like domain-containing protein</fullName>
    </recommendedName>
</protein>
<feature type="domain" description="Glyoxalase-like" evidence="1">
    <location>
        <begin position="68"/>
        <end position="175"/>
    </location>
</feature>
<keyword evidence="3" id="KW-1185">Reference proteome</keyword>
<dbReference type="CDD" id="cd06587">
    <property type="entry name" value="VOC"/>
    <property type="match status" value="1"/>
</dbReference>
<dbReference type="PANTHER" id="PTHR35908:SF1">
    <property type="entry name" value="CONSERVED PROTEIN"/>
    <property type="match status" value="1"/>
</dbReference>
<accession>A0A919N302</accession>
<dbReference type="RefSeq" id="WP_378015318.1">
    <property type="nucleotide sequence ID" value="NZ_JBHSBE010000054.1"/>
</dbReference>
<evidence type="ECO:0000313" key="2">
    <source>
        <dbReference type="EMBL" id="GIF02818.1"/>
    </source>
</evidence>
<dbReference type="EMBL" id="BOMW01000005">
    <property type="protein sequence ID" value="GIF02818.1"/>
    <property type="molecule type" value="Genomic_DNA"/>
</dbReference>
<evidence type="ECO:0000259" key="1">
    <source>
        <dbReference type="Pfam" id="PF18029"/>
    </source>
</evidence>
<reference evidence="2" key="1">
    <citation type="submission" date="2021-01" db="EMBL/GenBank/DDBJ databases">
        <title>Whole genome shotgun sequence of Actinoplanes siamensis NBRC 109076.</title>
        <authorList>
            <person name="Komaki H."/>
            <person name="Tamura T."/>
        </authorList>
    </citation>
    <scope>NUCLEOTIDE SEQUENCE</scope>
    <source>
        <strain evidence="2">NBRC 109076</strain>
    </source>
</reference>
<name>A0A919N302_9ACTN</name>
<dbReference type="InterPro" id="IPR041581">
    <property type="entry name" value="Glyoxalase_6"/>
</dbReference>